<protein>
    <submittedName>
        <fullName evidence="1">Uncharacterized protein</fullName>
    </submittedName>
</protein>
<organism evidence="1">
    <name type="scientific">Rhizophora mucronata</name>
    <name type="common">Asiatic mangrove</name>
    <dbReference type="NCBI Taxonomy" id="61149"/>
    <lineage>
        <taxon>Eukaryota</taxon>
        <taxon>Viridiplantae</taxon>
        <taxon>Streptophyta</taxon>
        <taxon>Embryophyta</taxon>
        <taxon>Tracheophyta</taxon>
        <taxon>Spermatophyta</taxon>
        <taxon>Magnoliopsida</taxon>
        <taxon>eudicotyledons</taxon>
        <taxon>Gunneridae</taxon>
        <taxon>Pentapetalae</taxon>
        <taxon>rosids</taxon>
        <taxon>fabids</taxon>
        <taxon>Malpighiales</taxon>
        <taxon>Rhizophoraceae</taxon>
        <taxon>Rhizophora</taxon>
    </lineage>
</organism>
<proteinExistence type="predicted"/>
<dbReference type="EMBL" id="GGEC01059549">
    <property type="protein sequence ID" value="MBX40033.1"/>
    <property type="molecule type" value="Transcribed_RNA"/>
</dbReference>
<dbReference type="AlphaFoldDB" id="A0A2P2NC21"/>
<name>A0A2P2NC21_RHIMU</name>
<sequence length="30" mass="3694">MLLSAFLTELCTEMEFIVFHHILWRSWLKV</sequence>
<evidence type="ECO:0000313" key="1">
    <source>
        <dbReference type="EMBL" id="MBX40033.1"/>
    </source>
</evidence>
<accession>A0A2P2NC21</accession>
<reference evidence="1" key="1">
    <citation type="submission" date="2018-02" db="EMBL/GenBank/DDBJ databases">
        <title>Rhizophora mucronata_Transcriptome.</title>
        <authorList>
            <person name="Meera S.P."/>
            <person name="Sreeshan A."/>
            <person name="Augustine A."/>
        </authorList>
    </citation>
    <scope>NUCLEOTIDE SEQUENCE</scope>
    <source>
        <tissue evidence="1">Leaf</tissue>
    </source>
</reference>